<dbReference type="AlphaFoldDB" id="A0A1H6VJD9"/>
<keyword evidence="3" id="KW-1185">Reference proteome</keyword>
<evidence type="ECO:0000256" key="1">
    <source>
        <dbReference type="SAM" id="MobiDB-lite"/>
    </source>
</evidence>
<organism evidence="2 3">
    <name type="scientific">Micromonospora phaseoli</name>
    <dbReference type="NCBI Taxonomy" id="1144548"/>
    <lineage>
        <taxon>Bacteria</taxon>
        <taxon>Bacillati</taxon>
        <taxon>Actinomycetota</taxon>
        <taxon>Actinomycetes</taxon>
        <taxon>Micromonosporales</taxon>
        <taxon>Micromonosporaceae</taxon>
        <taxon>Micromonospora</taxon>
    </lineage>
</organism>
<evidence type="ECO:0000313" key="3">
    <source>
        <dbReference type="Proteomes" id="UP000198707"/>
    </source>
</evidence>
<reference evidence="3" key="1">
    <citation type="submission" date="2016-10" db="EMBL/GenBank/DDBJ databases">
        <authorList>
            <person name="Varghese N."/>
            <person name="Submissions S."/>
        </authorList>
    </citation>
    <scope>NUCLEOTIDE SEQUENCE [LARGE SCALE GENOMIC DNA]</scope>
    <source>
        <strain evidence="3">CGMCC 4.7038</strain>
    </source>
</reference>
<feature type="region of interest" description="Disordered" evidence="1">
    <location>
        <begin position="1"/>
        <end position="31"/>
    </location>
</feature>
<dbReference type="STRING" id="1144548.SAMN05443287_102685"/>
<dbReference type="RefSeq" id="WP_269766848.1">
    <property type="nucleotide sequence ID" value="NZ_BOPI01000036.1"/>
</dbReference>
<protein>
    <submittedName>
        <fullName evidence="2">Uncharacterized protein</fullName>
    </submittedName>
</protein>
<gene>
    <name evidence="2" type="ORF">SAMN05443287_102685</name>
</gene>
<dbReference type="EMBL" id="FNYV01000002">
    <property type="protein sequence ID" value="SEJ03776.1"/>
    <property type="molecule type" value="Genomic_DNA"/>
</dbReference>
<accession>A0A1H6VJD9</accession>
<dbReference type="Proteomes" id="UP000198707">
    <property type="component" value="Unassembled WGS sequence"/>
</dbReference>
<proteinExistence type="predicted"/>
<sequence>MTDGKRSQCTPGYDDLDHFREIGGDEQGDTPFVEYLKDWPG</sequence>
<name>A0A1H6VJD9_9ACTN</name>
<evidence type="ECO:0000313" key="2">
    <source>
        <dbReference type="EMBL" id="SEJ03776.1"/>
    </source>
</evidence>